<evidence type="ECO:0000313" key="3">
    <source>
        <dbReference type="EMBL" id="ODN75887.1"/>
    </source>
</evidence>
<keyword evidence="1" id="KW-0812">Transmembrane</keyword>
<organism evidence="3 4">
    <name type="scientific">Cryptococcus amylolentus CBS 6039</name>
    <dbReference type="NCBI Taxonomy" id="1295533"/>
    <lineage>
        <taxon>Eukaryota</taxon>
        <taxon>Fungi</taxon>
        <taxon>Dikarya</taxon>
        <taxon>Basidiomycota</taxon>
        <taxon>Agaricomycotina</taxon>
        <taxon>Tremellomycetes</taxon>
        <taxon>Tremellales</taxon>
        <taxon>Cryptococcaceae</taxon>
        <taxon>Cryptococcus</taxon>
    </lineage>
</organism>
<comment type="caution">
    <text evidence="3">The sequence shown here is derived from an EMBL/GenBank/DDBJ whole genome shotgun (WGS) entry which is preliminary data.</text>
</comment>
<dbReference type="EMBL" id="AWGJ01000009">
    <property type="protein sequence ID" value="ODN75887.1"/>
    <property type="molecule type" value="Genomic_DNA"/>
</dbReference>
<reference evidence="3 4" key="1">
    <citation type="submission" date="2016-06" db="EMBL/GenBank/DDBJ databases">
        <title>Evolution of pathogenesis and genome organization in the Tremellales.</title>
        <authorList>
            <person name="Cuomo C."/>
            <person name="Litvintseva A."/>
            <person name="Heitman J."/>
            <person name="Chen Y."/>
            <person name="Sun S."/>
            <person name="Springer D."/>
            <person name="Dromer F."/>
            <person name="Young S."/>
            <person name="Zeng Q."/>
            <person name="Chapman S."/>
            <person name="Gujja S."/>
            <person name="Saif S."/>
            <person name="Birren B."/>
        </authorList>
    </citation>
    <scope>NUCLEOTIDE SEQUENCE [LARGE SCALE GENOMIC DNA]</scope>
    <source>
        <strain evidence="3 4">CBS 6039</strain>
    </source>
</reference>
<feature type="transmembrane region" description="Helical" evidence="1">
    <location>
        <begin position="168"/>
        <end position="187"/>
    </location>
</feature>
<evidence type="ECO:0008006" key="5">
    <source>
        <dbReference type="Google" id="ProtNLM"/>
    </source>
</evidence>
<gene>
    <name evidence="3" type="ORF">L202_05876</name>
</gene>
<evidence type="ECO:0000256" key="2">
    <source>
        <dbReference type="SAM" id="SignalP"/>
    </source>
</evidence>
<evidence type="ECO:0000256" key="1">
    <source>
        <dbReference type="SAM" id="Phobius"/>
    </source>
</evidence>
<evidence type="ECO:0000313" key="4">
    <source>
        <dbReference type="Proteomes" id="UP000094065"/>
    </source>
</evidence>
<name>A0A1E3HHQ6_9TREE</name>
<keyword evidence="4" id="KW-1185">Reference proteome</keyword>
<sequence>MRIALAVLAVCVVSVSASDTIARHAALLHRQISYDDIPLACEEICDSPAFSADACSRGFYPSCNAFCSEFGAVLECADCVWKYRDGPTKAELNIIEDGVKEIRESCSGSGYNLDGTLSIEVDTPASTLPANYTLTHTTATMQTAPPATTTINLDTWTSGSTRINVGTGIGAGAIAMVGMMMGSVLAFF</sequence>
<dbReference type="GeneID" id="30157185"/>
<dbReference type="RefSeq" id="XP_018991418.1">
    <property type="nucleotide sequence ID" value="XM_019140267.1"/>
</dbReference>
<proteinExistence type="predicted"/>
<feature type="chain" id="PRO_5009129169" description="Extracellular membrane protein CFEM domain-containing protein" evidence="2">
    <location>
        <begin position="18"/>
        <end position="188"/>
    </location>
</feature>
<keyword evidence="2" id="KW-0732">Signal</keyword>
<dbReference type="Proteomes" id="UP000094065">
    <property type="component" value="Unassembled WGS sequence"/>
</dbReference>
<keyword evidence="1" id="KW-1133">Transmembrane helix</keyword>
<keyword evidence="1" id="KW-0472">Membrane</keyword>
<dbReference type="AlphaFoldDB" id="A0A1E3HHQ6"/>
<accession>A0A1E3HHQ6</accession>
<feature type="signal peptide" evidence="2">
    <location>
        <begin position="1"/>
        <end position="17"/>
    </location>
</feature>
<protein>
    <recommendedName>
        <fullName evidence="5">Extracellular membrane protein CFEM domain-containing protein</fullName>
    </recommendedName>
</protein>